<accession>A0A8S1TWL3</accession>
<dbReference type="Proteomes" id="UP000683925">
    <property type="component" value="Unassembled WGS sequence"/>
</dbReference>
<reference evidence="1" key="1">
    <citation type="submission" date="2021-01" db="EMBL/GenBank/DDBJ databases">
        <authorList>
            <consortium name="Genoscope - CEA"/>
            <person name="William W."/>
        </authorList>
    </citation>
    <scope>NUCLEOTIDE SEQUENCE</scope>
</reference>
<keyword evidence="2" id="KW-1185">Reference proteome</keyword>
<dbReference type="EMBL" id="CAJJDP010000030">
    <property type="protein sequence ID" value="CAD8155196.1"/>
    <property type="molecule type" value="Genomic_DNA"/>
</dbReference>
<comment type="caution">
    <text evidence="1">The sequence shown here is derived from an EMBL/GenBank/DDBJ whole genome shotgun (WGS) entry which is preliminary data.</text>
</comment>
<name>A0A8S1TWL3_PAROT</name>
<proteinExistence type="predicted"/>
<dbReference type="OrthoDB" id="10252707at2759"/>
<evidence type="ECO:0000313" key="1">
    <source>
        <dbReference type="EMBL" id="CAD8155196.1"/>
    </source>
</evidence>
<dbReference type="AlphaFoldDB" id="A0A8S1TWL3"/>
<protein>
    <submittedName>
        <fullName evidence="1">Uncharacterized protein</fullName>
    </submittedName>
</protein>
<sequence>MIQSFIQCAKLLPLKSGIDASILALLSTKQITYSLTDQIIIGLLEHLQQIAQEETPILGQTILKFLSDK</sequence>
<organism evidence="1 2">
    <name type="scientific">Paramecium octaurelia</name>
    <dbReference type="NCBI Taxonomy" id="43137"/>
    <lineage>
        <taxon>Eukaryota</taxon>
        <taxon>Sar</taxon>
        <taxon>Alveolata</taxon>
        <taxon>Ciliophora</taxon>
        <taxon>Intramacronucleata</taxon>
        <taxon>Oligohymenophorea</taxon>
        <taxon>Peniculida</taxon>
        <taxon>Parameciidae</taxon>
        <taxon>Paramecium</taxon>
    </lineage>
</organism>
<evidence type="ECO:0000313" key="2">
    <source>
        <dbReference type="Proteomes" id="UP000683925"/>
    </source>
</evidence>
<gene>
    <name evidence="1" type="ORF">POCTA_138.1.T0300158</name>
</gene>